<evidence type="ECO:0000313" key="1">
    <source>
        <dbReference type="EMBL" id="KAH3832754.1"/>
    </source>
</evidence>
<proteinExistence type="predicted"/>
<dbReference type="EMBL" id="JAIWYP010000004">
    <property type="protein sequence ID" value="KAH3832754.1"/>
    <property type="molecule type" value="Genomic_DNA"/>
</dbReference>
<accession>A0A9D4QID2</accession>
<reference evidence="1" key="2">
    <citation type="submission" date="2020-11" db="EMBL/GenBank/DDBJ databases">
        <authorList>
            <person name="McCartney M.A."/>
            <person name="Auch B."/>
            <person name="Kono T."/>
            <person name="Mallez S."/>
            <person name="Becker A."/>
            <person name="Gohl D.M."/>
            <person name="Silverstein K.A.T."/>
            <person name="Koren S."/>
            <person name="Bechman K.B."/>
            <person name="Herman A."/>
            <person name="Abrahante J.E."/>
            <person name="Garbe J."/>
        </authorList>
    </citation>
    <scope>NUCLEOTIDE SEQUENCE</scope>
    <source>
        <strain evidence="1">Duluth1</strain>
        <tissue evidence="1">Whole animal</tissue>
    </source>
</reference>
<gene>
    <name evidence="1" type="ORF">DPMN_106049</name>
</gene>
<evidence type="ECO:0000313" key="2">
    <source>
        <dbReference type="Proteomes" id="UP000828390"/>
    </source>
</evidence>
<reference evidence="1" key="1">
    <citation type="journal article" date="2019" name="bioRxiv">
        <title>The Genome of the Zebra Mussel, Dreissena polymorpha: A Resource for Invasive Species Research.</title>
        <authorList>
            <person name="McCartney M.A."/>
            <person name="Auch B."/>
            <person name="Kono T."/>
            <person name="Mallez S."/>
            <person name="Zhang Y."/>
            <person name="Obille A."/>
            <person name="Becker A."/>
            <person name="Abrahante J.E."/>
            <person name="Garbe J."/>
            <person name="Badalamenti J.P."/>
            <person name="Herman A."/>
            <person name="Mangelson H."/>
            <person name="Liachko I."/>
            <person name="Sullivan S."/>
            <person name="Sone E.D."/>
            <person name="Koren S."/>
            <person name="Silverstein K.A.T."/>
            <person name="Beckman K.B."/>
            <person name="Gohl D.M."/>
        </authorList>
    </citation>
    <scope>NUCLEOTIDE SEQUENCE</scope>
    <source>
        <strain evidence="1">Duluth1</strain>
        <tissue evidence="1">Whole animal</tissue>
    </source>
</reference>
<dbReference type="AlphaFoldDB" id="A0A9D4QID2"/>
<name>A0A9D4QID2_DREPO</name>
<keyword evidence="2" id="KW-1185">Reference proteome</keyword>
<protein>
    <submittedName>
        <fullName evidence="1">Uncharacterized protein</fullName>
    </submittedName>
</protein>
<comment type="caution">
    <text evidence="1">The sequence shown here is derived from an EMBL/GenBank/DDBJ whole genome shotgun (WGS) entry which is preliminary data.</text>
</comment>
<organism evidence="1 2">
    <name type="scientific">Dreissena polymorpha</name>
    <name type="common">Zebra mussel</name>
    <name type="synonym">Mytilus polymorpha</name>
    <dbReference type="NCBI Taxonomy" id="45954"/>
    <lineage>
        <taxon>Eukaryota</taxon>
        <taxon>Metazoa</taxon>
        <taxon>Spiralia</taxon>
        <taxon>Lophotrochozoa</taxon>
        <taxon>Mollusca</taxon>
        <taxon>Bivalvia</taxon>
        <taxon>Autobranchia</taxon>
        <taxon>Heteroconchia</taxon>
        <taxon>Euheterodonta</taxon>
        <taxon>Imparidentia</taxon>
        <taxon>Neoheterodontei</taxon>
        <taxon>Myida</taxon>
        <taxon>Dreissenoidea</taxon>
        <taxon>Dreissenidae</taxon>
        <taxon>Dreissena</taxon>
    </lineage>
</organism>
<dbReference type="Proteomes" id="UP000828390">
    <property type="component" value="Unassembled WGS sequence"/>
</dbReference>
<sequence>MFLTKATHFQSLFLEACEFGCWLTVTIPGRGFLQELRLPPQPKTTPKIENHSVPPRISLKQFTVFPKSPETNKLIRYDCCRTLQVNTMQPQALKHFIHFKIHTHSYNHLHTSADHSCIFHVVEVVCPPVTMSTQCQ</sequence>